<organism evidence="2 3">
    <name type="scientific">Paraburkholderia hiiakae</name>
    <dbReference type="NCBI Taxonomy" id="1081782"/>
    <lineage>
        <taxon>Bacteria</taxon>
        <taxon>Pseudomonadati</taxon>
        <taxon>Pseudomonadota</taxon>
        <taxon>Betaproteobacteria</taxon>
        <taxon>Burkholderiales</taxon>
        <taxon>Burkholderiaceae</taxon>
        <taxon>Paraburkholderia</taxon>
    </lineage>
</organism>
<feature type="compositionally biased region" description="Basic residues" evidence="1">
    <location>
        <begin position="1"/>
        <end position="13"/>
    </location>
</feature>
<sequence length="67" mass="7373">MRIEKKHHHRRARIPPTPTRAGLASNRAPLWITGGNANLSTVFGHKFVDNLRGEPMDTGLAWDSSAG</sequence>
<evidence type="ECO:0000256" key="1">
    <source>
        <dbReference type="SAM" id="MobiDB-lite"/>
    </source>
</evidence>
<evidence type="ECO:0000313" key="2">
    <source>
        <dbReference type="EMBL" id="CAD6556232.1"/>
    </source>
</evidence>
<feature type="region of interest" description="Disordered" evidence="1">
    <location>
        <begin position="1"/>
        <end position="25"/>
    </location>
</feature>
<name>A0ABN7ICH1_9BURK</name>
<proteinExistence type="predicted"/>
<keyword evidence="3" id="KW-1185">Reference proteome</keyword>
<dbReference type="Proteomes" id="UP000656319">
    <property type="component" value="Unassembled WGS sequence"/>
</dbReference>
<dbReference type="EMBL" id="CAJHCQ010000020">
    <property type="protein sequence ID" value="CAD6556232.1"/>
    <property type="molecule type" value="Genomic_DNA"/>
</dbReference>
<reference evidence="2 3" key="1">
    <citation type="submission" date="2020-10" db="EMBL/GenBank/DDBJ databases">
        <authorList>
            <person name="Peeters C."/>
        </authorList>
    </citation>
    <scope>NUCLEOTIDE SEQUENCE [LARGE SCALE GENOMIC DNA]</scope>
    <source>
        <strain evidence="2 3">LMG 27952</strain>
    </source>
</reference>
<gene>
    <name evidence="2" type="ORF">LMG27952_06005</name>
</gene>
<protein>
    <submittedName>
        <fullName evidence="2">Uncharacterized protein</fullName>
    </submittedName>
</protein>
<accession>A0ABN7ICH1</accession>
<evidence type="ECO:0000313" key="3">
    <source>
        <dbReference type="Proteomes" id="UP000656319"/>
    </source>
</evidence>
<comment type="caution">
    <text evidence="2">The sequence shown here is derived from an EMBL/GenBank/DDBJ whole genome shotgun (WGS) entry which is preliminary data.</text>
</comment>